<gene>
    <name evidence="3" type="ORF">KME15_14665</name>
</gene>
<dbReference type="Proteomes" id="UP000757435">
    <property type="component" value="Unassembled WGS sequence"/>
</dbReference>
<feature type="domain" description="ScoMcrA-like DNA sulfur-binding" evidence="2">
    <location>
        <begin position="9"/>
        <end position="150"/>
    </location>
</feature>
<keyword evidence="3" id="KW-0255">Endonuclease</keyword>
<sequence>MTKDLSFYVKKFSKLRVDRAHGSVAPHKPILLLSVIELLQQGEIQQNQIFLSAELISTFLKYWTHLGSDIHRSDIALPFYHLTGDGFWHLSPNPGFESTIAAKVKLKSLTALRNAVNYAFLDDDLFNLLYDSESRSYLITAIVQEWFSEWEREFQTLYQVDAFQEFQLRLFEKGGETYSVEDLADEAKTVVRDAAFRKIVVSLYGQRCAFCRLRIISLDSQNIVDGAHIKPFSEFRDDRFDNGLALCKNHHWAFDRGWFGINEDYRIIIPHDRFTEESPQDTRSMKDFDGELINLPTQATHYPRLESLDWHRQRWNIA</sequence>
<evidence type="ECO:0000313" key="4">
    <source>
        <dbReference type="Proteomes" id="UP000757435"/>
    </source>
</evidence>
<evidence type="ECO:0000313" key="3">
    <source>
        <dbReference type="EMBL" id="MBW4659915.1"/>
    </source>
</evidence>
<dbReference type="EMBL" id="JAHHHD010000016">
    <property type="protein sequence ID" value="MBW4659915.1"/>
    <property type="molecule type" value="Genomic_DNA"/>
</dbReference>
<dbReference type="Pfam" id="PF26340">
    <property type="entry name" value="DNA-SBD_ScoMcrA"/>
    <property type="match status" value="1"/>
</dbReference>
<organism evidence="3 4">
    <name type="scientific">Drouetiella hepatica Uher 2000/2452</name>
    <dbReference type="NCBI Taxonomy" id="904376"/>
    <lineage>
        <taxon>Bacteria</taxon>
        <taxon>Bacillati</taxon>
        <taxon>Cyanobacteriota</taxon>
        <taxon>Cyanophyceae</taxon>
        <taxon>Oculatellales</taxon>
        <taxon>Oculatellaceae</taxon>
        <taxon>Drouetiella</taxon>
    </lineage>
</organism>
<keyword evidence="3" id="KW-0378">Hydrolase</keyword>
<proteinExistence type="predicted"/>
<dbReference type="InterPro" id="IPR011396">
    <property type="entry name" value="PT_DNA_restrict"/>
</dbReference>
<dbReference type="InterPro" id="IPR003615">
    <property type="entry name" value="HNH_nuc"/>
</dbReference>
<accession>A0A951UMZ3</accession>
<comment type="caution">
    <text evidence="3">The sequence shown here is derived from an EMBL/GenBank/DDBJ whole genome shotgun (WGS) entry which is preliminary data.</text>
</comment>
<evidence type="ECO:0000259" key="2">
    <source>
        <dbReference type="Pfam" id="PF26340"/>
    </source>
</evidence>
<evidence type="ECO:0000259" key="1">
    <source>
        <dbReference type="Pfam" id="PF13391"/>
    </source>
</evidence>
<dbReference type="AlphaFoldDB" id="A0A951UMZ3"/>
<dbReference type="CDD" id="cd00085">
    <property type="entry name" value="HNHc"/>
    <property type="match status" value="1"/>
</dbReference>
<dbReference type="PIRSF" id="PIRSF030850">
    <property type="entry name" value="UCP030850"/>
    <property type="match status" value="1"/>
</dbReference>
<name>A0A951UMZ3_9CYAN</name>
<reference evidence="3" key="2">
    <citation type="journal article" date="2022" name="Microbiol. Resour. Announc.">
        <title>Metagenome Sequencing to Explore Phylogenomics of Terrestrial Cyanobacteria.</title>
        <authorList>
            <person name="Ward R.D."/>
            <person name="Stajich J.E."/>
            <person name="Johansen J.R."/>
            <person name="Huntemann M."/>
            <person name="Clum A."/>
            <person name="Foster B."/>
            <person name="Foster B."/>
            <person name="Roux S."/>
            <person name="Palaniappan K."/>
            <person name="Varghese N."/>
            <person name="Mukherjee S."/>
            <person name="Reddy T.B.K."/>
            <person name="Daum C."/>
            <person name="Copeland A."/>
            <person name="Chen I.A."/>
            <person name="Ivanova N.N."/>
            <person name="Kyrpides N.C."/>
            <person name="Shapiro N."/>
            <person name="Eloe-Fadrosh E.A."/>
            <person name="Pietrasiak N."/>
        </authorList>
    </citation>
    <scope>NUCLEOTIDE SEQUENCE</scope>
    <source>
        <strain evidence="3">UHER 2000/2452</strain>
    </source>
</reference>
<dbReference type="GO" id="GO:0004519">
    <property type="term" value="F:endonuclease activity"/>
    <property type="evidence" value="ECO:0007669"/>
    <property type="project" value="UniProtKB-KW"/>
</dbReference>
<feature type="domain" description="HNH nuclease" evidence="1">
    <location>
        <begin position="208"/>
        <end position="262"/>
    </location>
</feature>
<protein>
    <submittedName>
        <fullName evidence="3">HNH endonuclease</fullName>
    </submittedName>
</protein>
<reference evidence="3" key="1">
    <citation type="submission" date="2021-05" db="EMBL/GenBank/DDBJ databases">
        <authorList>
            <person name="Pietrasiak N."/>
            <person name="Ward R."/>
            <person name="Stajich J.E."/>
            <person name="Kurbessoian T."/>
        </authorList>
    </citation>
    <scope>NUCLEOTIDE SEQUENCE</scope>
    <source>
        <strain evidence="3">UHER 2000/2452</strain>
    </source>
</reference>
<dbReference type="InterPro" id="IPR058813">
    <property type="entry name" value="DNA-SBD_ScoMcrA"/>
</dbReference>
<dbReference type="Pfam" id="PF13391">
    <property type="entry name" value="HNH_2"/>
    <property type="match status" value="1"/>
</dbReference>
<keyword evidence="3" id="KW-0540">Nuclease</keyword>